<comment type="caution">
    <text evidence="1">The sequence shown here is derived from an EMBL/GenBank/DDBJ whole genome shotgun (WGS) entry which is preliminary data.</text>
</comment>
<gene>
    <name evidence="1" type="ORF">A3E32_01890</name>
</gene>
<organism evidence="1 2">
    <name type="scientific">Candidatus Zambryskibacteria bacterium RIFCSPHIGHO2_12_FULL_38_37</name>
    <dbReference type="NCBI Taxonomy" id="1802751"/>
    <lineage>
        <taxon>Bacteria</taxon>
        <taxon>Candidatus Zambryskiibacteriota</taxon>
    </lineage>
</organism>
<reference evidence="1 2" key="1">
    <citation type="journal article" date="2016" name="Nat. Commun.">
        <title>Thousands of microbial genomes shed light on interconnected biogeochemical processes in an aquifer system.</title>
        <authorList>
            <person name="Anantharaman K."/>
            <person name="Brown C.T."/>
            <person name="Hug L.A."/>
            <person name="Sharon I."/>
            <person name="Castelle C.J."/>
            <person name="Probst A.J."/>
            <person name="Thomas B.C."/>
            <person name="Singh A."/>
            <person name="Wilkins M.J."/>
            <person name="Karaoz U."/>
            <person name="Brodie E.L."/>
            <person name="Williams K.H."/>
            <person name="Hubbard S.S."/>
            <person name="Banfield J.F."/>
        </authorList>
    </citation>
    <scope>NUCLEOTIDE SEQUENCE [LARGE SCALE GENOMIC DNA]</scope>
</reference>
<dbReference type="Proteomes" id="UP000178530">
    <property type="component" value="Unassembled WGS sequence"/>
</dbReference>
<protein>
    <submittedName>
        <fullName evidence="1">Uncharacterized protein</fullName>
    </submittedName>
</protein>
<name>A0A1G2TM95_9BACT</name>
<sequence>MSKDDAIDAVLEILGQLDNPTDSDEVLDWARNYFIPPKNPLTDIELQRAVRLNSMHSLDWKKFVN</sequence>
<evidence type="ECO:0000313" key="1">
    <source>
        <dbReference type="EMBL" id="OHA98420.1"/>
    </source>
</evidence>
<dbReference type="EMBL" id="MHVU01000024">
    <property type="protein sequence ID" value="OHA98420.1"/>
    <property type="molecule type" value="Genomic_DNA"/>
</dbReference>
<proteinExistence type="predicted"/>
<dbReference type="AlphaFoldDB" id="A0A1G2TM95"/>
<accession>A0A1G2TM95</accession>
<evidence type="ECO:0000313" key="2">
    <source>
        <dbReference type="Proteomes" id="UP000178530"/>
    </source>
</evidence>